<dbReference type="EMBL" id="NVWI01000008">
    <property type="protein sequence ID" value="PCJ40617.1"/>
    <property type="molecule type" value="Genomic_DNA"/>
</dbReference>
<dbReference type="InterPro" id="IPR050399">
    <property type="entry name" value="HPr"/>
</dbReference>
<dbReference type="PROSITE" id="PS00369">
    <property type="entry name" value="PTS_HPR_HIS"/>
    <property type="match status" value="1"/>
</dbReference>
<dbReference type="InterPro" id="IPR001020">
    <property type="entry name" value="PTS_HPr_His_P_site"/>
</dbReference>
<gene>
    <name evidence="6" type="ORF">COA71_10245</name>
</gene>
<dbReference type="PANTHER" id="PTHR33705:SF2">
    <property type="entry name" value="PHOSPHOCARRIER PROTEIN NPR"/>
    <property type="match status" value="1"/>
</dbReference>
<dbReference type="PROSITE" id="PS00589">
    <property type="entry name" value="PTS_HPR_SER"/>
    <property type="match status" value="1"/>
</dbReference>
<dbReference type="GO" id="GO:0005737">
    <property type="term" value="C:cytoplasm"/>
    <property type="evidence" value="ECO:0007669"/>
    <property type="project" value="UniProtKB-SubCell"/>
</dbReference>
<evidence type="ECO:0000256" key="1">
    <source>
        <dbReference type="ARBA" id="ARBA00004496"/>
    </source>
</evidence>
<dbReference type="InterPro" id="IPR035895">
    <property type="entry name" value="HPr-like_sf"/>
</dbReference>
<comment type="subcellular location">
    <subcellularLocation>
        <location evidence="1">Cytoplasm</location>
    </subcellularLocation>
</comment>
<dbReference type="SUPFAM" id="SSF55594">
    <property type="entry name" value="HPr-like"/>
    <property type="match status" value="1"/>
</dbReference>
<dbReference type="AlphaFoldDB" id="A0A2A5C9V4"/>
<evidence type="ECO:0000256" key="3">
    <source>
        <dbReference type="ARBA" id="ARBA00022490"/>
    </source>
</evidence>
<name>A0A2A5C9V4_9GAMM</name>
<dbReference type="NCBIfam" id="TIGR01003">
    <property type="entry name" value="PTS_HPr_family"/>
    <property type="match status" value="1"/>
</dbReference>
<proteinExistence type="inferred from homology"/>
<evidence type="ECO:0000313" key="7">
    <source>
        <dbReference type="Proteomes" id="UP000228987"/>
    </source>
</evidence>
<evidence type="ECO:0000256" key="2">
    <source>
        <dbReference type="ARBA" id="ARBA00010736"/>
    </source>
</evidence>
<evidence type="ECO:0000259" key="5">
    <source>
        <dbReference type="PROSITE" id="PS51350"/>
    </source>
</evidence>
<evidence type="ECO:0000256" key="4">
    <source>
        <dbReference type="ARBA" id="ARBA00022683"/>
    </source>
</evidence>
<feature type="domain" description="HPr" evidence="5">
    <location>
        <begin position="1"/>
        <end position="88"/>
    </location>
</feature>
<dbReference type="Gene3D" id="3.30.1340.10">
    <property type="entry name" value="HPr-like"/>
    <property type="match status" value="1"/>
</dbReference>
<dbReference type="GO" id="GO:0009401">
    <property type="term" value="P:phosphoenolpyruvate-dependent sugar phosphotransferase system"/>
    <property type="evidence" value="ECO:0007669"/>
    <property type="project" value="UniProtKB-KW"/>
</dbReference>
<sequence length="88" mass="9610">MIEDKITISNKAGLHARAAARLVEVVSRFESKFEIGNQEKMVDGKSILSIMLLAASPGTVLDIKLDGSDELNAFSAITELVENKFDEE</sequence>
<comment type="caution">
    <text evidence="6">The sequence shown here is derived from an EMBL/GenBank/DDBJ whole genome shotgun (WGS) entry which is preliminary data.</text>
</comment>
<keyword evidence="4" id="KW-0598">Phosphotransferase system</keyword>
<accession>A0A2A5C9V4</accession>
<dbReference type="PANTHER" id="PTHR33705">
    <property type="entry name" value="PHOSPHOCARRIER PROTEIN HPR"/>
    <property type="match status" value="1"/>
</dbReference>
<evidence type="ECO:0000313" key="6">
    <source>
        <dbReference type="EMBL" id="PCJ40617.1"/>
    </source>
</evidence>
<keyword evidence="3" id="KW-0963">Cytoplasm</keyword>
<organism evidence="6 7">
    <name type="scientific">SAR86 cluster bacterium</name>
    <dbReference type="NCBI Taxonomy" id="2030880"/>
    <lineage>
        <taxon>Bacteria</taxon>
        <taxon>Pseudomonadati</taxon>
        <taxon>Pseudomonadota</taxon>
        <taxon>Gammaproteobacteria</taxon>
        <taxon>SAR86 cluster</taxon>
    </lineage>
</organism>
<dbReference type="Proteomes" id="UP000228987">
    <property type="component" value="Unassembled WGS sequence"/>
</dbReference>
<dbReference type="Pfam" id="PF00381">
    <property type="entry name" value="PTS-HPr"/>
    <property type="match status" value="1"/>
</dbReference>
<dbReference type="InterPro" id="IPR000032">
    <property type="entry name" value="HPr-like"/>
</dbReference>
<protein>
    <submittedName>
        <fullName evidence="6">Phosphocarrier protein HPr</fullName>
    </submittedName>
</protein>
<dbReference type="PROSITE" id="PS51350">
    <property type="entry name" value="PTS_HPR_DOM"/>
    <property type="match status" value="1"/>
</dbReference>
<dbReference type="CDD" id="cd00367">
    <property type="entry name" value="PTS-HPr_like"/>
    <property type="match status" value="1"/>
</dbReference>
<reference evidence="7" key="1">
    <citation type="submission" date="2017-08" db="EMBL/GenBank/DDBJ databases">
        <title>A dynamic microbial community with high functional redundancy inhabits the cold, oxic subseafloor aquifer.</title>
        <authorList>
            <person name="Tully B.J."/>
            <person name="Wheat C.G."/>
            <person name="Glazer B.T."/>
            <person name="Huber J.A."/>
        </authorList>
    </citation>
    <scope>NUCLEOTIDE SEQUENCE [LARGE SCALE GENOMIC DNA]</scope>
</reference>
<dbReference type="InterPro" id="IPR002114">
    <property type="entry name" value="PTS_HPr_Ser_P_site"/>
</dbReference>
<comment type="similarity">
    <text evidence="2">Belongs to the HPr family.</text>
</comment>
<dbReference type="PRINTS" id="PR00107">
    <property type="entry name" value="PHOSPHOCPHPR"/>
</dbReference>